<evidence type="ECO:0000256" key="1">
    <source>
        <dbReference type="ARBA" id="ARBA00022679"/>
    </source>
</evidence>
<dbReference type="Gene3D" id="3.10.20.370">
    <property type="match status" value="1"/>
</dbReference>
<evidence type="ECO:0000259" key="7">
    <source>
        <dbReference type="Pfam" id="PF17917"/>
    </source>
</evidence>
<dbReference type="PANTHER" id="PTHR37984:SF5">
    <property type="entry name" value="PROTEIN NYNRIN-LIKE"/>
    <property type="match status" value="1"/>
</dbReference>
<dbReference type="AlphaFoldDB" id="A0AAV4D068"/>
<comment type="caution">
    <text evidence="8">The sequence shown here is derived from an EMBL/GenBank/DDBJ whole genome shotgun (WGS) entry which is preliminary data.</text>
</comment>
<keyword evidence="6 8" id="KW-0695">RNA-directed DNA polymerase</keyword>
<dbReference type="GO" id="GO:0004519">
    <property type="term" value="F:endonuclease activity"/>
    <property type="evidence" value="ECO:0007669"/>
    <property type="project" value="UniProtKB-KW"/>
</dbReference>
<dbReference type="GO" id="GO:0003964">
    <property type="term" value="F:RNA-directed DNA polymerase activity"/>
    <property type="evidence" value="ECO:0007669"/>
    <property type="project" value="UniProtKB-KW"/>
</dbReference>
<sequence length="285" mass="32355">MLRKLSAHNPAEWDKYLGAVLLAYRQQPHSSTGFSPFFLLFGRAPRGPMTMLKDFMLYNDPSCVKSLTFYYVQDLHKRMKEACEIAQQNIGNVASAAQDRTNPKSRLKVFAPGDDILVLLPDHANKLALSLKGPFKIVKRITRVVYSVDINGKPILIIPDVQDDFIVRTDASDYGIGAALMQMRDGVLRPCKYASRKLKPCETRYSTIERECLAIIFAVGQFYKYLAMRPFVLETDHRPLLFLKSGQAKNSRLLRWCLALQEFSFTIKAIPGSLNYHADVLSRLC</sequence>
<dbReference type="FunFam" id="3.10.20.370:FF:000001">
    <property type="entry name" value="Retrovirus-related Pol polyprotein from transposon 17.6-like protein"/>
    <property type="match status" value="1"/>
</dbReference>
<organism evidence="8 9">
    <name type="scientific">Plakobranchus ocellatus</name>
    <dbReference type="NCBI Taxonomy" id="259542"/>
    <lineage>
        <taxon>Eukaryota</taxon>
        <taxon>Metazoa</taxon>
        <taxon>Spiralia</taxon>
        <taxon>Lophotrochozoa</taxon>
        <taxon>Mollusca</taxon>
        <taxon>Gastropoda</taxon>
        <taxon>Heterobranchia</taxon>
        <taxon>Euthyneura</taxon>
        <taxon>Panpulmonata</taxon>
        <taxon>Sacoglossa</taxon>
        <taxon>Placobranchoidea</taxon>
        <taxon>Plakobranchidae</taxon>
        <taxon>Plakobranchus</taxon>
    </lineage>
</organism>
<dbReference type="Gene3D" id="3.30.420.10">
    <property type="entry name" value="Ribonuclease H-like superfamily/Ribonuclease H"/>
    <property type="match status" value="1"/>
</dbReference>
<dbReference type="Pfam" id="PF17917">
    <property type="entry name" value="RT_RNaseH"/>
    <property type="match status" value="1"/>
</dbReference>
<keyword evidence="5" id="KW-0378">Hydrolase</keyword>
<protein>
    <submittedName>
        <fullName evidence="8">Reverse transcriptase</fullName>
    </submittedName>
</protein>
<keyword evidence="2" id="KW-0548">Nucleotidyltransferase</keyword>
<accession>A0AAV4D068</accession>
<evidence type="ECO:0000256" key="4">
    <source>
        <dbReference type="ARBA" id="ARBA00022759"/>
    </source>
</evidence>
<evidence type="ECO:0000256" key="3">
    <source>
        <dbReference type="ARBA" id="ARBA00022722"/>
    </source>
</evidence>
<dbReference type="InterPro" id="IPR041373">
    <property type="entry name" value="RT_RNaseH"/>
</dbReference>
<feature type="domain" description="Reverse transcriptase RNase H-like" evidence="7">
    <location>
        <begin position="160"/>
        <end position="263"/>
    </location>
</feature>
<dbReference type="InterPro" id="IPR036397">
    <property type="entry name" value="RNaseH_sf"/>
</dbReference>
<dbReference type="CDD" id="cd09274">
    <property type="entry name" value="RNase_HI_RT_Ty3"/>
    <property type="match status" value="1"/>
</dbReference>
<dbReference type="GO" id="GO:0016787">
    <property type="term" value="F:hydrolase activity"/>
    <property type="evidence" value="ECO:0007669"/>
    <property type="project" value="UniProtKB-KW"/>
</dbReference>
<gene>
    <name evidence="8" type="ORF">PoB_006409300</name>
</gene>
<dbReference type="GO" id="GO:0003676">
    <property type="term" value="F:nucleic acid binding"/>
    <property type="evidence" value="ECO:0007669"/>
    <property type="project" value="InterPro"/>
</dbReference>
<evidence type="ECO:0000256" key="5">
    <source>
        <dbReference type="ARBA" id="ARBA00022801"/>
    </source>
</evidence>
<dbReference type="Proteomes" id="UP000735302">
    <property type="component" value="Unassembled WGS sequence"/>
</dbReference>
<evidence type="ECO:0000256" key="2">
    <source>
        <dbReference type="ARBA" id="ARBA00022695"/>
    </source>
</evidence>
<dbReference type="InterPro" id="IPR050951">
    <property type="entry name" value="Retrovirus_Pol_polyprotein"/>
</dbReference>
<reference evidence="8 9" key="1">
    <citation type="journal article" date="2021" name="Elife">
        <title>Chloroplast acquisition without the gene transfer in kleptoplastic sea slugs, Plakobranchus ocellatus.</title>
        <authorList>
            <person name="Maeda T."/>
            <person name="Takahashi S."/>
            <person name="Yoshida T."/>
            <person name="Shimamura S."/>
            <person name="Takaki Y."/>
            <person name="Nagai Y."/>
            <person name="Toyoda A."/>
            <person name="Suzuki Y."/>
            <person name="Arimoto A."/>
            <person name="Ishii H."/>
            <person name="Satoh N."/>
            <person name="Nishiyama T."/>
            <person name="Hasebe M."/>
            <person name="Maruyama T."/>
            <person name="Minagawa J."/>
            <person name="Obokata J."/>
            <person name="Shigenobu S."/>
        </authorList>
    </citation>
    <scope>NUCLEOTIDE SEQUENCE [LARGE SCALE GENOMIC DNA]</scope>
</reference>
<dbReference type="InterPro" id="IPR043502">
    <property type="entry name" value="DNA/RNA_pol_sf"/>
</dbReference>
<dbReference type="SUPFAM" id="SSF56672">
    <property type="entry name" value="DNA/RNA polymerases"/>
    <property type="match status" value="1"/>
</dbReference>
<proteinExistence type="predicted"/>
<evidence type="ECO:0000313" key="8">
    <source>
        <dbReference type="EMBL" id="GFO37588.1"/>
    </source>
</evidence>
<dbReference type="PANTHER" id="PTHR37984">
    <property type="entry name" value="PROTEIN CBG26694"/>
    <property type="match status" value="1"/>
</dbReference>
<keyword evidence="3" id="KW-0540">Nuclease</keyword>
<dbReference type="EMBL" id="BLXT01007274">
    <property type="protein sequence ID" value="GFO37588.1"/>
    <property type="molecule type" value="Genomic_DNA"/>
</dbReference>
<keyword evidence="9" id="KW-1185">Reference proteome</keyword>
<evidence type="ECO:0000256" key="6">
    <source>
        <dbReference type="ARBA" id="ARBA00022918"/>
    </source>
</evidence>
<evidence type="ECO:0000313" key="9">
    <source>
        <dbReference type="Proteomes" id="UP000735302"/>
    </source>
</evidence>
<keyword evidence="1" id="KW-0808">Transferase</keyword>
<name>A0AAV4D068_9GAST</name>
<keyword evidence="4" id="KW-0255">Endonuclease</keyword>